<name>A0A8C7WTM2_9TELE</name>
<reference evidence="1" key="1">
    <citation type="submission" date="2025-08" db="UniProtKB">
        <authorList>
            <consortium name="Ensembl"/>
        </authorList>
    </citation>
    <scope>IDENTIFICATION</scope>
</reference>
<sequence>MSISENIQYHGILLPAVAHTKESLEYAENFSVKDSDVFVVTYPKSGEFVLKNNEV</sequence>
<proteinExistence type="predicted"/>
<reference evidence="1" key="2">
    <citation type="submission" date="2025-09" db="UniProtKB">
        <authorList>
            <consortium name="Ensembl"/>
        </authorList>
    </citation>
    <scope>IDENTIFICATION</scope>
</reference>
<organism evidence="1 2">
    <name type="scientific">Oryzias sinensis</name>
    <name type="common">Chinese medaka</name>
    <dbReference type="NCBI Taxonomy" id="183150"/>
    <lineage>
        <taxon>Eukaryota</taxon>
        <taxon>Metazoa</taxon>
        <taxon>Chordata</taxon>
        <taxon>Craniata</taxon>
        <taxon>Vertebrata</taxon>
        <taxon>Euteleostomi</taxon>
        <taxon>Actinopterygii</taxon>
        <taxon>Neopterygii</taxon>
        <taxon>Teleostei</taxon>
        <taxon>Neoteleostei</taxon>
        <taxon>Acanthomorphata</taxon>
        <taxon>Ovalentaria</taxon>
        <taxon>Atherinomorphae</taxon>
        <taxon>Beloniformes</taxon>
        <taxon>Adrianichthyidae</taxon>
        <taxon>Oryziinae</taxon>
        <taxon>Oryzias</taxon>
    </lineage>
</organism>
<protein>
    <submittedName>
        <fullName evidence="1">Uncharacterized protein</fullName>
    </submittedName>
</protein>
<keyword evidence="2" id="KW-1185">Reference proteome</keyword>
<accession>A0A8C7WTM2</accession>
<evidence type="ECO:0000313" key="1">
    <source>
        <dbReference type="Ensembl" id="ENSOSIP00000002963.1"/>
    </source>
</evidence>
<dbReference type="Ensembl" id="ENSOSIT00000003185.1">
    <property type="protein sequence ID" value="ENSOSIP00000002963.1"/>
    <property type="gene ID" value="ENSOSIG00000001897.1"/>
</dbReference>
<dbReference type="Gene3D" id="3.40.50.300">
    <property type="entry name" value="P-loop containing nucleotide triphosphate hydrolases"/>
    <property type="match status" value="1"/>
</dbReference>
<dbReference type="GeneTree" id="ENSGT00940000177393"/>
<dbReference type="AlphaFoldDB" id="A0A8C7WTM2"/>
<dbReference type="SUPFAM" id="SSF52540">
    <property type="entry name" value="P-loop containing nucleoside triphosphate hydrolases"/>
    <property type="match status" value="1"/>
</dbReference>
<dbReference type="InterPro" id="IPR027417">
    <property type="entry name" value="P-loop_NTPase"/>
</dbReference>
<evidence type="ECO:0000313" key="2">
    <source>
        <dbReference type="Proteomes" id="UP000694383"/>
    </source>
</evidence>
<dbReference type="Proteomes" id="UP000694383">
    <property type="component" value="Unplaced"/>
</dbReference>